<evidence type="ECO:0000256" key="1">
    <source>
        <dbReference type="ARBA" id="ARBA00008683"/>
    </source>
</evidence>
<sequence>MGNAIAVWWLLVLVVVLAAANIELAEAAKAKKPNNPRDLASRFSGGGIDDYDETTAGVTGILEENPDFVPLGEESSDEEHSDDDYSDSDDDARSDESDDDDDDVKARVSKKLKKTRIPRPGKVLKLLKKNRARVTIVLAVFAFRNEIFRALKHLSERHKSKNKVTDVLKLLLFVDFMRRMQTGGKESSNLMKFIGHASPLLGALLEKTMNYNPAYIPPIDQHFTFESLNEYYLKDGMALHKALHTRHDGLKWPSSSATPICPDFASSKGSAGRESKAENATVVENDDGRMVVVLDWTKLDTSITSLELLRQQVAFLLSEYRSLAMHREAAANATTRGSEDSKNALPSASTLEVLVLLESPGGSVSEYGLAGQHLLRLRNEPGITLTICVDKVAASGGYMLCCTASPGQLFAAPFALLGSIGVIGTQINVNKLLNDWGIEPLEFRGGKDKAPIGLLGPVSKDGKRTTQAMIDQTHRAFKQHVVDARPVLKDTIDEIGSGNVWLGVDAIDVNLVDAIKTSDEYIEEKIRSGSRVFKMVRVFRSGFLLGPRIGSLPTAQCKGAVANAEPSVASLEENIENWMRASRSWMTQVPLRRIKSVLSKTMHSFP</sequence>
<evidence type="ECO:0000256" key="2">
    <source>
        <dbReference type="ARBA" id="ARBA00022670"/>
    </source>
</evidence>
<feature type="chain" id="PRO_5019549432" description="Peptidase S49 domain-containing protein" evidence="6">
    <location>
        <begin position="28"/>
        <end position="606"/>
    </location>
</feature>
<dbReference type="Proteomes" id="UP000291116">
    <property type="component" value="Unassembled WGS sequence"/>
</dbReference>
<protein>
    <recommendedName>
        <fullName evidence="7">Peptidase S49 domain-containing protein</fullName>
    </recommendedName>
</protein>
<dbReference type="CDD" id="cd07023">
    <property type="entry name" value="S49_Sppa_N_C"/>
    <property type="match status" value="1"/>
</dbReference>
<evidence type="ECO:0000256" key="4">
    <source>
        <dbReference type="ARBA" id="ARBA00022825"/>
    </source>
</evidence>
<dbReference type="AlphaFoldDB" id="A0A448ZFG3"/>
<evidence type="ECO:0000256" key="5">
    <source>
        <dbReference type="SAM" id="MobiDB-lite"/>
    </source>
</evidence>
<dbReference type="Gene3D" id="3.90.226.10">
    <property type="entry name" value="2-enoyl-CoA Hydratase, Chain A, domain 1"/>
    <property type="match status" value="1"/>
</dbReference>
<evidence type="ECO:0000256" key="6">
    <source>
        <dbReference type="SAM" id="SignalP"/>
    </source>
</evidence>
<evidence type="ECO:0000313" key="9">
    <source>
        <dbReference type="Proteomes" id="UP000291116"/>
    </source>
</evidence>
<dbReference type="InterPro" id="IPR047272">
    <property type="entry name" value="S49_SppA_C"/>
</dbReference>
<organism evidence="8 9">
    <name type="scientific">Pseudo-nitzschia multistriata</name>
    <dbReference type="NCBI Taxonomy" id="183589"/>
    <lineage>
        <taxon>Eukaryota</taxon>
        <taxon>Sar</taxon>
        <taxon>Stramenopiles</taxon>
        <taxon>Ochrophyta</taxon>
        <taxon>Bacillariophyta</taxon>
        <taxon>Bacillariophyceae</taxon>
        <taxon>Bacillariophycidae</taxon>
        <taxon>Bacillariales</taxon>
        <taxon>Bacillariaceae</taxon>
        <taxon>Pseudo-nitzschia</taxon>
    </lineage>
</organism>
<feature type="domain" description="Peptidase S49" evidence="7">
    <location>
        <begin position="382"/>
        <end position="524"/>
    </location>
</feature>
<dbReference type="InterPro" id="IPR029045">
    <property type="entry name" value="ClpP/crotonase-like_dom_sf"/>
</dbReference>
<dbReference type="PANTHER" id="PTHR42987:SF4">
    <property type="entry name" value="PROTEASE SOHB-RELATED"/>
    <property type="match status" value="1"/>
</dbReference>
<dbReference type="Gene3D" id="6.20.330.10">
    <property type="match status" value="1"/>
</dbReference>
<feature type="signal peptide" evidence="6">
    <location>
        <begin position="1"/>
        <end position="27"/>
    </location>
</feature>
<reference evidence="8 9" key="1">
    <citation type="submission" date="2019-01" db="EMBL/GenBank/DDBJ databases">
        <authorList>
            <person name="Ferrante I. M."/>
        </authorList>
    </citation>
    <scope>NUCLEOTIDE SEQUENCE [LARGE SCALE GENOMIC DNA]</scope>
    <source>
        <strain evidence="8 9">B856</strain>
    </source>
</reference>
<proteinExistence type="inferred from homology"/>
<keyword evidence="2" id="KW-0645">Protease</keyword>
<evidence type="ECO:0000256" key="3">
    <source>
        <dbReference type="ARBA" id="ARBA00022801"/>
    </source>
</evidence>
<keyword evidence="9" id="KW-1185">Reference proteome</keyword>
<evidence type="ECO:0000259" key="7">
    <source>
        <dbReference type="Pfam" id="PF01343"/>
    </source>
</evidence>
<name>A0A448ZFG3_9STRA</name>
<dbReference type="GO" id="GO:0008236">
    <property type="term" value="F:serine-type peptidase activity"/>
    <property type="evidence" value="ECO:0007669"/>
    <property type="project" value="UniProtKB-KW"/>
</dbReference>
<feature type="region of interest" description="Disordered" evidence="5">
    <location>
        <begin position="66"/>
        <end position="111"/>
    </location>
</feature>
<accession>A0A448ZFG3</accession>
<keyword evidence="4" id="KW-0720">Serine protease</keyword>
<dbReference type="InterPro" id="IPR002142">
    <property type="entry name" value="Peptidase_S49"/>
</dbReference>
<dbReference type="EMBL" id="CAACVS010000302">
    <property type="protein sequence ID" value="VEU40721.1"/>
    <property type="molecule type" value="Genomic_DNA"/>
</dbReference>
<comment type="similarity">
    <text evidence="1">Belongs to the peptidase S49 family.</text>
</comment>
<dbReference type="OrthoDB" id="45421at2759"/>
<dbReference type="SUPFAM" id="SSF52096">
    <property type="entry name" value="ClpP/crotonase"/>
    <property type="match status" value="1"/>
</dbReference>
<keyword evidence="3" id="KW-0378">Hydrolase</keyword>
<dbReference type="GO" id="GO:0006508">
    <property type="term" value="P:proteolysis"/>
    <property type="evidence" value="ECO:0007669"/>
    <property type="project" value="UniProtKB-KW"/>
</dbReference>
<dbReference type="Pfam" id="PF01343">
    <property type="entry name" value="Peptidase_S49"/>
    <property type="match status" value="1"/>
</dbReference>
<gene>
    <name evidence="8" type="ORF">PSNMU_V1.4_AUG-EV-PASAV3_0076210</name>
</gene>
<keyword evidence="6" id="KW-0732">Signal</keyword>
<evidence type="ECO:0000313" key="8">
    <source>
        <dbReference type="EMBL" id="VEU40721.1"/>
    </source>
</evidence>
<dbReference type="PANTHER" id="PTHR42987">
    <property type="entry name" value="PEPTIDASE S49"/>
    <property type="match status" value="1"/>
</dbReference>
<feature type="compositionally biased region" description="Acidic residues" evidence="5">
    <location>
        <begin position="74"/>
        <end position="103"/>
    </location>
</feature>